<feature type="coiled-coil region" evidence="1">
    <location>
        <begin position="31"/>
        <end position="86"/>
    </location>
</feature>
<name>A0ABR9QDE7_9BACI</name>
<organism evidence="2 3">
    <name type="scientific">Litchfieldia luteola</name>
    <dbReference type="NCBI Taxonomy" id="682179"/>
    <lineage>
        <taxon>Bacteria</taxon>
        <taxon>Bacillati</taxon>
        <taxon>Bacillota</taxon>
        <taxon>Bacilli</taxon>
        <taxon>Bacillales</taxon>
        <taxon>Bacillaceae</taxon>
        <taxon>Litchfieldia</taxon>
    </lineage>
</organism>
<evidence type="ECO:0000313" key="2">
    <source>
        <dbReference type="EMBL" id="MBE4906519.1"/>
    </source>
</evidence>
<sequence length="206" mass="23821">MKKSVKTYALVILVIITGIAMFDNHRISEEAVILQSEKDKLVEQVASLEKEDENKSNSVESLEHENKRLVGELSELEKEVEGLKTTVNYQDFLGAISTVESYQVSKTFKETHDYFLNTRGLGFSYSGTDATCPCEFLFNGRSFEWVPNAIQELKKFRAEGNKVYLTYQTNEDIKHYNYQFVMAKGEGMFENKEEAWRIEVIEKIRK</sequence>
<dbReference type="Proteomes" id="UP001516662">
    <property type="component" value="Unassembled WGS sequence"/>
</dbReference>
<proteinExistence type="predicted"/>
<keyword evidence="3" id="KW-1185">Reference proteome</keyword>
<comment type="caution">
    <text evidence="2">The sequence shown here is derived from an EMBL/GenBank/DDBJ whole genome shotgun (WGS) entry which is preliminary data.</text>
</comment>
<keyword evidence="1" id="KW-0175">Coiled coil</keyword>
<dbReference type="RefSeq" id="WP_193534039.1">
    <property type="nucleotide sequence ID" value="NZ_JADCLJ010000002.1"/>
</dbReference>
<accession>A0ABR9QDE7</accession>
<reference evidence="2 3" key="1">
    <citation type="submission" date="2020-10" db="EMBL/GenBank/DDBJ databases">
        <title>Bacillus sp. HD4P25, an endophyte from a halophyte.</title>
        <authorList>
            <person name="Sun J.-Q."/>
        </authorList>
    </citation>
    <scope>NUCLEOTIDE SEQUENCE [LARGE SCALE GENOMIC DNA]</scope>
    <source>
        <strain evidence="2 3">YIM 93174</strain>
    </source>
</reference>
<evidence type="ECO:0000313" key="3">
    <source>
        <dbReference type="Proteomes" id="UP001516662"/>
    </source>
</evidence>
<dbReference type="EMBL" id="JADCLJ010000002">
    <property type="protein sequence ID" value="MBE4906519.1"/>
    <property type="molecule type" value="Genomic_DNA"/>
</dbReference>
<protein>
    <submittedName>
        <fullName evidence="2">Uncharacterized protein</fullName>
    </submittedName>
</protein>
<evidence type="ECO:0000256" key="1">
    <source>
        <dbReference type="SAM" id="Coils"/>
    </source>
</evidence>
<gene>
    <name evidence="2" type="ORF">IMZ08_00420</name>
</gene>